<dbReference type="InterPro" id="IPR010722">
    <property type="entry name" value="BATS_dom"/>
</dbReference>
<dbReference type="Proteomes" id="UP000298264">
    <property type="component" value="Unassembled WGS sequence"/>
</dbReference>
<keyword evidence="10 14" id="KW-0093">Biotin biosynthesis</keyword>
<evidence type="ECO:0000256" key="2">
    <source>
        <dbReference type="ARBA" id="ARBA00010765"/>
    </source>
</evidence>
<comment type="cofactor">
    <cofactor evidence="14 15">
        <name>[4Fe-4S] cluster</name>
        <dbReference type="ChEBI" id="CHEBI:49883"/>
    </cofactor>
    <text evidence="14 15">Binds 1 [4Fe-4S] cluster. The cluster is coordinated with 3 cysteines and an exchangeable S-adenosyl-L-methionine.</text>
</comment>
<evidence type="ECO:0000256" key="14">
    <source>
        <dbReference type="HAMAP-Rule" id="MF_01694"/>
    </source>
</evidence>
<dbReference type="SUPFAM" id="SSF102114">
    <property type="entry name" value="Radical SAM enzymes"/>
    <property type="match status" value="1"/>
</dbReference>
<keyword evidence="7 14" id="KW-0949">S-adenosyl-L-methionine</keyword>
<dbReference type="InterPro" id="IPR013785">
    <property type="entry name" value="Aldolase_TIM"/>
</dbReference>
<comment type="pathway">
    <text evidence="1 14">Cofactor biosynthesis; biotin biosynthesis; biotin from 7,8-diaminononanoate: step 2/2.</text>
</comment>
<evidence type="ECO:0000256" key="3">
    <source>
        <dbReference type="ARBA" id="ARBA00011738"/>
    </source>
</evidence>
<protein>
    <recommendedName>
        <fullName evidence="4 14">Biotin synthase</fullName>
        <ecNumber evidence="4 14">2.8.1.6</ecNumber>
    </recommendedName>
</protein>
<feature type="binding site" evidence="14 15">
    <location>
        <position position="140"/>
    </location>
    <ligand>
        <name>[2Fe-2S] cluster</name>
        <dbReference type="ChEBI" id="CHEBI:190135"/>
    </ligand>
</feature>
<dbReference type="GO" id="GO:0051539">
    <property type="term" value="F:4 iron, 4 sulfur cluster binding"/>
    <property type="evidence" value="ECO:0007669"/>
    <property type="project" value="UniProtKB-KW"/>
</dbReference>
<dbReference type="GO" id="GO:0009102">
    <property type="term" value="P:biotin biosynthetic process"/>
    <property type="evidence" value="ECO:0007669"/>
    <property type="project" value="UniProtKB-UniRule"/>
</dbReference>
<comment type="catalytic activity">
    <reaction evidence="13 14">
        <text>(4R,5S)-dethiobiotin + (sulfur carrier)-SH + 2 reduced [2Fe-2S]-[ferredoxin] + 2 S-adenosyl-L-methionine = (sulfur carrier)-H + biotin + 2 5'-deoxyadenosine + 2 L-methionine + 2 oxidized [2Fe-2S]-[ferredoxin]</text>
        <dbReference type="Rhea" id="RHEA:22060"/>
        <dbReference type="Rhea" id="RHEA-COMP:10000"/>
        <dbReference type="Rhea" id="RHEA-COMP:10001"/>
        <dbReference type="Rhea" id="RHEA-COMP:14737"/>
        <dbReference type="Rhea" id="RHEA-COMP:14739"/>
        <dbReference type="ChEBI" id="CHEBI:17319"/>
        <dbReference type="ChEBI" id="CHEBI:29917"/>
        <dbReference type="ChEBI" id="CHEBI:33737"/>
        <dbReference type="ChEBI" id="CHEBI:33738"/>
        <dbReference type="ChEBI" id="CHEBI:57586"/>
        <dbReference type="ChEBI" id="CHEBI:57844"/>
        <dbReference type="ChEBI" id="CHEBI:59789"/>
        <dbReference type="ChEBI" id="CHEBI:64428"/>
        <dbReference type="ChEBI" id="CHEBI:149473"/>
        <dbReference type="EC" id="2.8.1.6"/>
    </reaction>
</comment>
<dbReference type="InterPro" id="IPR058240">
    <property type="entry name" value="rSAM_sf"/>
</dbReference>
<feature type="binding site" evidence="14 15">
    <location>
        <position position="270"/>
    </location>
    <ligand>
        <name>[2Fe-2S] cluster</name>
        <dbReference type="ChEBI" id="CHEBI:190135"/>
    </ligand>
</feature>
<dbReference type="SFLD" id="SFLDS00029">
    <property type="entry name" value="Radical_SAM"/>
    <property type="match status" value="1"/>
</dbReference>
<evidence type="ECO:0000313" key="18">
    <source>
        <dbReference type="Proteomes" id="UP000298264"/>
    </source>
</evidence>
<dbReference type="Pfam" id="PF06968">
    <property type="entry name" value="BATS"/>
    <property type="match status" value="1"/>
</dbReference>
<dbReference type="UniPathway" id="UPA00078">
    <property type="reaction ID" value="UER00162"/>
</dbReference>
<dbReference type="NCBIfam" id="TIGR00433">
    <property type="entry name" value="bioB"/>
    <property type="match status" value="1"/>
</dbReference>
<dbReference type="HAMAP" id="MF_01694">
    <property type="entry name" value="BioB"/>
    <property type="match status" value="1"/>
</dbReference>
<feature type="binding site" evidence="14 15">
    <location>
        <position position="200"/>
    </location>
    <ligand>
        <name>[2Fe-2S] cluster</name>
        <dbReference type="ChEBI" id="CHEBI:190135"/>
    </ligand>
</feature>
<feature type="binding site" evidence="14 15">
    <location>
        <position position="68"/>
    </location>
    <ligand>
        <name>[4Fe-4S] cluster</name>
        <dbReference type="ChEBI" id="CHEBI:49883"/>
        <note>4Fe-4S-S-AdoMet</note>
    </ligand>
</feature>
<dbReference type="PIRSF" id="PIRSF001619">
    <property type="entry name" value="Biotin_synth"/>
    <property type="match status" value="1"/>
</dbReference>
<feature type="binding site" evidence="14 15">
    <location>
        <position position="64"/>
    </location>
    <ligand>
        <name>[4Fe-4S] cluster</name>
        <dbReference type="ChEBI" id="CHEBI:49883"/>
        <note>4Fe-4S-S-AdoMet</note>
    </ligand>
</feature>
<evidence type="ECO:0000256" key="11">
    <source>
        <dbReference type="ARBA" id="ARBA00023004"/>
    </source>
</evidence>
<evidence type="ECO:0000256" key="8">
    <source>
        <dbReference type="ARBA" id="ARBA00022714"/>
    </source>
</evidence>
<evidence type="ECO:0000259" key="16">
    <source>
        <dbReference type="PROSITE" id="PS51918"/>
    </source>
</evidence>
<evidence type="ECO:0000256" key="6">
    <source>
        <dbReference type="ARBA" id="ARBA00022679"/>
    </source>
</evidence>
<keyword evidence="12 14" id="KW-0411">Iron-sulfur</keyword>
<evidence type="ECO:0000256" key="12">
    <source>
        <dbReference type="ARBA" id="ARBA00023014"/>
    </source>
</evidence>
<dbReference type="Pfam" id="PF04055">
    <property type="entry name" value="Radical_SAM"/>
    <property type="match status" value="1"/>
</dbReference>
<dbReference type="AlphaFoldDB" id="A0A4R9LQM5"/>
<comment type="caution">
    <text evidence="17">The sequence shown here is derived from an EMBL/GenBank/DDBJ whole genome shotgun (WGS) entry which is preliminary data.</text>
</comment>
<evidence type="ECO:0000256" key="13">
    <source>
        <dbReference type="ARBA" id="ARBA00051157"/>
    </source>
</evidence>
<evidence type="ECO:0000256" key="4">
    <source>
        <dbReference type="ARBA" id="ARBA00012236"/>
    </source>
</evidence>
<accession>A0A4R9LQM5</accession>
<comment type="subunit">
    <text evidence="3 14">Homodimer.</text>
</comment>
<dbReference type="PROSITE" id="PS51918">
    <property type="entry name" value="RADICAL_SAM"/>
    <property type="match status" value="1"/>
</dbReference>
<dbReference type="RefSeq" id="WP_135764168.1">
    <property type="nucleotide sequence ID" value="NZ_RQHV01000043.1"/>
</dbReference>
<keyword evidence="11 14" id="KW-0408">Iron</keyword>
<dbReference type="PANTHER" id="PTHR22976">
    <property type="entry name" value="BIOTIN SYNTHASE"/>
    <property type="match status" value="1"/>
</dbReference>
<dbReference type="PANTHER" id="PTHR22976:SF2">
    <property type="entry name" value="BIOTIN SYNTHASE, MITOCHONDRIAL"/>
    <property type="match status" value="1"/>
</dbReference>
<dbReference type="EMBL" id="RQHV01000043">
    <property type="protein sequence ID" value="TGN10537.1"/>
    <property type="molecule type" value="Genomic_DNA"/>
</dbReference>
<dbReference type="GO" id="GO:0005506">
    <property type="term" value="F:iron ion binding"/>
    <property type="evidence" value="ECO:0007669"/>
    <property type="project" value="UniProtKB-UniRule"/>
</dbReference>
<sequence>MIATQSIATISSEPSVITPEEALAILEGKEPFLYVLKEASDQRFKYFGNKVRIHILDNIKNGYCPEDCGYCAQRKGGDSGIKEYSLKSEEEIWEDAKLAKASGAYRFCMVTSGRGPTDKAVDKLATTISRINSELGLKVCLSAGILDAKKARVLKDAGLDRYNHNLNTSESNYNEICSTHTFKDRLSTLEAASSAEIGLCSGLIVGMGEQNSDLVQVAFELKRLGVISIPVNFFIPIKGHAVALNTSLTPEYCIRVLSVFRLVNPDSEIRIGAGREGHLGSLQSMGLYVANSLFADGYLNVKGSEISQTMNLIRDCGMVPEFSEGIPQGWENYEKEFLYEEKNFPDLYKFKK</sequence>
<dbReference type="EC" id="2.8.1.6" evidence="4 14"/>
<evidence type="ECO:0000313" key="17">
    <source>
        <dbReference type="EMBL" id="TGN10537.1"/>
    </source>
</evidence>
<evidence type="ECO:0000256" key="15">
    <source>
        <dbReference type="PIRSR" id="PIRSR001619-1"/>
    </source>
</evidence>
<dbReference type="InterPro" id="IPR024177">
    <property type="entry name" value="Biotin_synthase"/>
</dbReference>
<evidence type="ECO:0000256" key="9">
    <source>
        <dbReference type="ARBA" id="ARBA00022723"/>
    </source>
</evidence>
<dbReference type="OrthoDB" id="9786826at2"/>
<dbReference type="GO" id="GO:0004076">
    <property type="term" value="F:biotin synthase activity"/>
    <property type="evidence" value="ECO:0007669"/>
    <property type="project" value="UniProtKB-UniRule"/>
</dbReference>
<dbReference type="InterPro" id="IPR006638">
    <property type="entry name" value="Elp3/MiaA/NifB-like_rSAM"/>
</dbReference>
<dbReference type="GO" id="GO:0051537">
    <property type="term" value="F:2 iron, 2 sulfur cluster binding"/>
    <property type="evidence" value="ECO:0007669"/>
    <property type="project" value="UniProtKB-KW"/>
</dbReference>
<evidence type="ECO:0000256" key="1">
    <source>
        <dbReference type="ARBA" id="ARBA00004942"/>
    </source>
</evidence>
<feature type="domain" description="Radical SAM core" evidence="16">
    <location>
        <begin position="49"/>
        <end position="275"/>
    </location>
</feature>
<organism evidence="17 18">
    <name type="scientific">Leptospira ilyithenensis</name>
    <dbReference type="NCBI Taxonomy" id="2484901"/>
    <lineage>
        <taxon>Bacteria</taxon>
        <taxon>Pseudomonadati</taxon>
        <taxon>Spirochaetota</taxon>
        <taxon>Spirochaetia</taxon>
        <taxon>Leptospirales</taxon>
        <taxon>Leptospiraceae</taxon>
        <taxon>Leptospira</taxon>
    </lineage>
</organism>
<dbReference type="SFLD" id="SFLDG01060">
    <property type="entry name" value="BATS_domain_containing"/>
    <property type="match status" value="1"/>
</dbReference>
<dbReference type="CDD" id="cd01335">
    <property type="entry name" value="Radical_SAM"/>
    <property type="match status" value="1"/>
</dbReference>
<comment type="cofactor">
    <cofactor evidence="15">
        <name>[2Fe-2S] cluster</name>
        <dbReference type="ChEBI" id="CHEBI:190135"/>
    </cofactor>
    <text evidence="15">Binds 1 [2Fe-2S] cluster. The cluster is coordinated with 3 cysteines and 1 arginine.</text>
</comment>
<feature type="binding site" evidence="14 15">
    <location>
        <position position="71"/>
    </location>
    <ligand>
        <name>[4Fe-4S] cluster</name>
        <dbReference type="ChEBI" id="CHEBI:49883"/>
        <note>4Fe-4S-S-AdoMet</note>
    </ligand>
</feature>
<feature type="binding site" evidence="14 15">
    <location>
        <position position="108"/>
    </location>
    <ligand>
        <name>[2Fe-2S] cluster</name>
        <dbReference type="ChEBI" id="CHEBI:190135"/>
    </ligand>
</feature>
<dbReference type="Gene3D" id="3.20.20.70">
    <property type="entry name" value="Aldolase class I"/>
    <property type="match status" value="1"/>
</dbReference>
<evidence type="ECO:0000256" key="10">
    <source>
        <dbReference type="ARBA" id="ARBA00022756"/>
    </source>
</evidence>
<keyword evidence="6 14" id="KW-0808">Transferase</keyword>
<dbReference type="SFLD" id="SFLDG01278">
    <property type="entry name" value="biotin_synthase_like"/>
    <property type="match status" value="1"/>
</dbReference>
<dbReference type="SMART" id="SM00876">
    <property type="entry name" value="BATS"/>
    <property type="match status" value="1"/>
</dbReference>
<dbReference type="InterPro" id="IPR002684">
    <property type="entry name" value="Biotin_synth/BioAB"/>
</dbReference>
<proteinExistence type="inferred from homology"/>
<reference evidence="17" key="1">
    <citation type="journal article" date="2019" name="PLoS Negl. Trop. Dis.">
        <title>Revisiting the worldwide diversity of Leptospira species in the environment.</title>
        <authorList>
            <person name="Vincent A.T."/>
            <person name="Schiettekatte O."/>
            <person name="Bourhy P."/>
            <person name="Veyrier F.J."/>
            <person name="Picardeau M."/>
        </authorList>
    </citation>
    <scope>NUCLEOTIDE SEQUENCE [LARGE SCALE GENOMIC DNA]</scope>
    <source>
        <strain evidence="17">201400974</strain>
    </source>
</reference>
<keyword evidence="8 14" id="KW-0001">2Fe-2S</keyword>
<dbReference type="FunFam" id="3.20.20.70:FF:000026">
    <property type="entry name" value="Biotin synthase"/>
    <property type="match status" value="1"/>
</dbReference>
<evidence type="ECO:0000256" key="7">
    <source>
        <dbReference type="ARBA" id="ARBA00022691"/>
    </source>
</evidence>
<keyword evidence="5 14" id="KW-0004">4Fe-4S</keyword>
<gene>
    <name evidence="14 17" type="primary">bioB</name>
    <name evidence="17" type="ORF">EHS11_09630</name>
</gene>
<keyword evidence="9 14" id="KW-0479">Metal-binding</keyword>
<dbReference type="SMART" id="SM00729">
    <property type="entry name" value="Elp3"/>
    <property type="match status" value="1"/>
</dbReference>
<evidence type="ECO:0000256" key="5">
    <source>
        <dbReference type="ARBA" id="ARBA00022485"/>
    </source>
</evidence>
<comment type="similarity">
    <text evidence="2 14">Belongs to the radical SAM superfamily. Biotin synthase family.</text>
</comment>
<keyword evidence="18" id="KW-1185">Reference proteome</keyword>
<comment type="function">
    <text evidence="14">Catalyzes the conversion of dethiobiotin (DTB) to biotin by the insertion of a sulfur atom into dethiobiotin via a radical-based mechanism.</text>
</comment>
<name>A0A4R9LQM5_9LEPT</name>
<dbReference type="InterPro" id="IPR007197">
    <property type="entry name" value="rSAM"/>
</dbReference>
<comment type="cofactor">
    <cofactor evidence="14">
        <name>[2Fe-2S] cluster</name>
        <dbReference type="ChEBI" id="CHEBI:190135"/>
    </cofactor>
    <text evidence="14">Binds 1 [2Fe-2S] cluster. The cluster is coordinated with 3 cysteines and 1 arginine.</text>
</comment>